<organism evidence="2 3">
    <name type="scientific">Phyllostomus discolor</name>
    <name type="common">pale spear-nosed bat</name>
    <dbReference type="NCBI Taxonomy" id="89673"/>
    <lineage>
        <taxon>Eukaryota</taxon>
        <taxon>Metazoa</taxon>
        <taxon>Chordata</taxon>
        <taxon>Craniata</taxon>
        <taxon>Vertebrata</taxon>
        <taxon>Euteleostomi</taxon>
        <taxon>Mammalia</taxon>
        <taxon>Eutheria</taxon>
        <taxon>Laurasiatheria</taxon>
        <taxon>Chiroptera</taxon>
        <taxon>Yangochiroptera</taxon>
        <taxon>Phyllostomidae</taxon>
        <taxon>Phyllostominae</taxon>
        <taxon>Phyllostomus</taxon>
    </lineage>
</organism>
<dbReference type="Proteomes" id="UP000664940">
    <property type="component" value="Unassembled WGS sequence"/>
</dbReference>
<protein>
    <submittedName>
        <fullName evidence="2">ETAA1 activator of ATR kinase</fullName>
    </submittedName>
</protein>
<keyword evidence="1" id="KW-0472">Membrane</keyword>
<evidence type="ECO:0000313" key="2">
    <source>
        <dbReference type="EMBL" id="KAF6103237.1"/>
    </source>
</evidence>
<feature type="transmembrane region" description="Helical" evidence="1">
    <location>
        <begin position="21"/>
        <end position="38"/>
    </location>
</feature>
<dbReference type="GO" id="GO:0016301">
    <property type="term" value="F:kinase activity"/>
    <property type="evidence" value="ECO:0007669"/>
    <property type="project" value="UniProtKB-KW"/>
</dbReference>
<dbReference type="AlphaFoldDB" id="A0A834E6P3"/>
<keyword evidence="1" id="KW-0812">Transmembrane</keyword>
<gene>
    <name evidence="2" type="ORF">HJG60_004614</name>
</gene>
<keyword evidence="2" id="KW-0808">Transferase</keyword>
<sequence>MRSHILLIVLLLRMKNQQQTLCWVCGLGKLLFLVLLMLQKENQEQKKSAAQS</sequence>
<dbReference type="EMBL" id="JABVXQ010000006">
    <property type="protein sequence ID" value="KAF6103237.1"/>
    <property type="molecule type" value="Genomic_DNA"/>
</dbReference>
<evidence type="ECO:0000313" key="3">
    <source>
        <dbReference type="Proteomes" id="UP000664940"/>
    </source>
</evidence>
<reference evidence="2 3" key="1">
    <citation type="journal article" date="2020" name="Nature">
        <title>Six reference-quality genomes reveal evolution of bat adaptations.</title>
        <authorList>
            <person name="Jebb D."/>
            <person name="Huang Z."/>
            <person name="Pippel M."/>
            <person name="Hughes G.M."/>
            <person name="Lavrichenko K."/>
            <person name="Devanna P."/>
            <person name="Winkler S."/>
            <person name="Jermiin L.S."/>
            <person name="Skirmuntt E.C."/>
            <person name="Katzourakis A."/>
            <person name="Burkitt-Gray L."/>
            <person name="Ray D.A."/>
            <person name="Sullivan K.A.M."/>
            <person name="Roscito J.G."/>
            <person name="Kirilenko B.M."/>
            <person name="Davalos L.M."/>
            <person name="Corthals A.P."/>
            <person name="Power M.L."/>
            <person name="Jones G."/>
            <person name="Ransome R.D."/>
            <person name="Dechmann D.K.N."/>
            <person name="Locatelli A.G."/>
            <person name="Puechmaille S.J."/>
            <person name="Fedrigo O."/>
            <person name="Jarvis E.D."/>
            <person name="Hiller M."/>
            <person name="Vernes S.C."/>
            <person name="Myers E.W."/>
            <person name="Teeling E.C."/>
        </authorList>
    </citation>
    <scope>NUCLEOTIDE SEQUENCE [LARGE SCALE GENOMIC DNA]</scope>
    <source>
        <strain evidence="2">Bat1K_MPI-CBG_1</strain>
    </source>
</reference>
<evidence type="ECO:0000256" key="1">
    <source>
        <dbReference type="SAM" id="Phobius"/>
    </source>
</evidence>
<keyword evidence="2" id="KW-0418">Kinase</keyword>
<keyword evidence="1" id="KW-1133">Transmembrane helix</keyword>
<proteinExistence type="predicted"/>
<accession>A0A834E6P3</accession>
<comment type="caution">
    <text evidence="2">The sequence shown here is derived from an EMBL/GenBank/DDBJ whole genome shotgun (WGS) entry which is preliminary data.</text>
</comment>
<name>A0A834E6P3_9CHIR</name>